<dbReference type="InterPro" id="IPR036625">
    <property type="entry name" value="E3-bd_dom_sf"/>
</dbReference>
<dbReference type="Gene3D" id="3.30.60.230">
    <property type="entry name" value="Lsr2, dimerization domain"/>
    <property type="match status" value="1"/>
</dbReference>
<feature type="domain" description="Lsr2 DNA-binding" evidence="3">
    <location>
        <begin position="71"/>
        <end position="106"/>
    </location>
</feature>
<sequence>MLKKTQVTELIDDIDGTPADTSINFSVGGIPYVIDLSEANLREFKAVLAPYIKHGRRAAARKPRSAAGRAKRQNAAEIRAWGIEKGYLKSARGRLGTTVIAAYEAAHQNTDAQ</sequence>
<protein>
    <submittedName>
        <fullName evidence="4">Lsr2 family protein</fullName>
    </submittedName>
</protein>
<dbReference type="GO" id="GO:0016746">
    <property type="term" value="F:acyltransferase activity"/>
    <property type="evidence" value="ECO:0007669"/>
    <property type="project" value="InterPro"/>
</dbReference>
<evidence type="ECO:0000259" key="2">
    <source>
        <dbReference type="Pfam" id="PF11774"/>
    </source>
</evidence>
<comment type="caution">
    <text evidence="4">The sequence shown here is derived from an EMBL/GenBank/DDBJ whole genome shotgun (WGS) entry which is preliminary data.</text>
</comment>
<dbReference type="Gene3D" id="4.10.320.10">
    <property type="entry name" value="E3-binding domain"/>
    <property type="match status" value="1"/>
</dbReference>
<dbReference type="Proteomes" id="UP000756427">
    <property type="component" value="Unassembled WGS sequence"/>
</dbReference>
<dbReference type="InterPro" id="IPR055370">
    <property type="entry name" value="Lsr2_DNA-bd"/>
</dbReference>
<evidence type="ECO:0000313" key="5">
    <source>
        <dbReference type="Proteomes" id="UP000756427"/>
    </source>
</evidence>
<evidence type="ECO:0000313" key="4">
    <source>
        <dbReference type="EMBL" id="MBF1664445.1"/>
    </source>
</evidence>
<organism evidence="4 5">
    <name type="scientific">Rothia mucilaginosa</name>
    <dbReference type="NCBI Taxonomy" id="43675"/>
    <lineage>
        <taxon>Bacteria</taxon>
        <taxon>Bacillati</taxon>
        <taxon>Actinomycetota</taxon>
        <taxon>Actinomycetes</taxon>
        <taxon>Micrococcales</taxon>
        <taxon>Micrococcaceae</taxon>
        <taxon>Rothia</taxon>
    </lineage>
</organism>
<dbReference type="GO" id="GO:0003677">
    <property type="term" value="F:DNA binding"/>
    <property type="evidence" value="ECO:0007669"/>
    <property type="project" value="UniProtKB-KW"/>
</dbReference>
<dbReference type="Pfam" id="PF23359">
    <property type="entry name" value="Lsr2_DNA-bd"/>
    <property type="match status" value="1"/>
</dbReference>
<keyword evidence="1" id="KW-0238">DNA-binding</keyword>
<dbReference type="EMBL" id="JABZXR010000043">
    <property type="protein sequence ID" value="MBF1664445.1"/>
    <property type="molecule type" value="Genomic_DNA"/>
</dbReference>
<dbReference type="Pfam" id="PF11774">
    <property type="entry name" value="Lsr2"/>
    <property type="match status" value="1"/>
</dbReference>
<name>A0A930PVA3_9MICC</name>
<proteinExistence type="predicted"/>
<dbReference type="InterPro" id="IPR042261">
    <property type="entry name" value="Lsr2-like_dimerization"/>
</dbReference>
<evidence type="ECO:0000259" key="3">
    <source>
        <dbReference type="Pfam" id="PF23359"/>
    </source>
</evidence>
<evidence type="ECO:0000256" key="1">
    <source>
        <dbReference type="ARBA" id="ARBA00023125"/>
    </source>
</evidence>
<gene>
    <name evidence="4" type="ORF">HXO64_07830</name>
</gene>
<dbReference type="RefSeq" id="WP_303976144.1">
    <property type="nucleotide sequence ID" value="NZ_JABZXR010000043.1"/>
</dbReference>
<accession>A0A930PVA3</accession>
<feature type="domain" description="Lsr2 dimerization" evidence="2">
    <location>
        <begin position="4"/>
        <end position="58"/>
    </location>
</feature>
<dbReference type="AlphaFoldDB" id="A0A930PVA3"/>
<reference evidence="4" key="1">
    <citation type="submission" date="2020-04" db="EMBL/GenBank/DDBJ databases">
        <title>Deep metagenomics examines the oral microbiome during advanced dental caries in children, revealing novel taxa and co-occurrences with host molecules.</title>
        <authorList>
            <person name="Baker J.L."/>
            <person name="Morton J.T."/>
            <person name="Dinis M."/>
            <person name="Alvarez R."/>
            <person name="Tran N.C."/>
            <person name="Knight R."/>
            <person name="Edlund A."/>
        </authorList>
    </citation>
    <scope>NUCLEOTIDE SEQUENCE</scope>
    <source>
        <strain evidence="4">JCVI_44_bin.2</strain>
    </source>
</reference>
<dbReference type="InterPro" id="IPR024412">
    <property type="entry name" value="Lsr2_dim_dom"/>
</dbReference>